<feature type="transmembrane region" description="Helical" evidence="6">
    <location>
        <begin position="506"/>
        <end position="524"/>
    </location>
</feature>
<accession>A0ABM8HQT3</accession>
<feature type="transmembrane region" description="Helical" evidence="6">
    <location>
        <begin position="279"/>
        <end position="297"/>
    </location>
</feature>
<feature type="domain" description="Metallo-beta-lactamase" evidence="7">
    <location>
        <begin position="535"/>
        <end position="725"/>
    </location>
</feature>
<keyword evidence="5 6" id="KW-0472">Membrane</keyword>
<sequence length="783" mass="84180">MGLSGYLLAYLGGLLAAPWLPPSPWFAPGALACALFFFALRSRPVAALPAAAFFCLLGVSLYHLHLTPPADPAHVRNFAGEERVLLDATILSIADRPSGRRVLDLAAHGVGKDGREAAVHGTVRLYLDEGPLQAESGDRVRLLTRLRTPRAFGTPGEFDFPRHLAYSGVFATAHARHGLDLAVIPRPQGGRASFENARRTIASYIEAAVGPGYAPLVQALVIGEKSGISSEQRELLARGGVSHLFAISGLHLGMVAALLYAVASFFYRRSETLLILAPPRRLLPVLLLPLLVAYLALTGNALPTRRALLMAGAVALLLLFARRTQPVRLFATVALLILVAEPLALYQPAFQLSFAGLLGILLLVPRWSTRLALLPRPLRWPAMLFASTTAATLATTPLVLFNFHMLAPAGLITNLWAIPAVGFLAVPLGLAGALLLPWFPWGAGMLFRACSQVLQYVLAGVQALIELPLLQGWIWYLPPGQLLAIGLVSGVLLLPAGPGALRRTRIALLAAAALLAAFPLPPAADLQVTALSVGQGDSILVSRNGESHYLVDGGGLYSEFFDVGQRLVAPALGRLGVRSLDAVILTHDHPDHRKGLLHVLEHFPVARFLAPVAPGELDRSLQEVLARRQIPAARLAPGWTLIEQEPDRSLAAFVPARGSVNDRSIVLHGTLGRDGFLLTGDLEAPGVAELLASPPQGPVTLLKLPHHGSRRSTPELLLDRFRPHRAFVSAGAGNPYQLPHPEVLSQVAERGVPLCRTDREGTLRFRSQGEGWRVTHWERGLFR</sequence>
<dbReference type="PANTHER" id="PTHR30619">
    <property type="entry name" value="DNA INTERNALIZATION/COMPETENCE PROTEIN COMEC/REC2"/>
    <property type="match status" value="1"/>
</dbReference>
<reference evidence="8 9" key="1">
    <citation type="journal article" date="2016" name="C (Basel)">
        <title>Selective Growth of and Electricity Production by Marine Exoelectrogenic Bacteria in Self-Aggregated Hydrogel of Microbially Reduced Graphene Oxide.</title>
        <authorList>
            <person name="Yoshida N."/>
            <person name="Goto Y."/>
            <person name="Miyata Y."/>
        </authorList>
    </citation>
    <scope>NUCLEOTIDE SEQUENCE [LARGE SCALE GENOMIC DNA]</scope>
    <source>
        <strain evidence="8 9">NIT-T3</strain>
    </source>
</reference>
<protein>
    <submittedName>
        <fullName evidence="8">DNA internalization-related competence protein ComEC/Rec2</fullName>
    </submittedName>
</protein>
<evidence type="ECO:0000313" key="9">
    <source>
        <dbReference type="Proteomes" id="UP001319827"/>
    </source>
</evidence>
<evidence type="ECO:0000256" key="5">
    <source>
        <dbReference type="ARBA" id="ARBA00023136"/>
    </source>
</evidence>
<dbReference type="InterPro" id="IPR036866">
    <property type="entry name" value="RibonucZ/Hydroxyglut_hydro"/>
</dbReference>
<dbReference type="Pfam" id="PF03772">
    <property type="entry name" value="Competence"/>
    <property type="match status" value="1"/>
</dbReference>
<organism evidence="8 9">
    <name type="scientific">Desulfuromonas versatilis</name>
    <dbReference type="NCBI Taxonomy" id="2802975"/>
    <lineage>
        <taxon>Bacteria</taxon>
        <taxon>Pseudomonadati</taxon>
        <taxon>Thermodesulfobacteriota</taxon>
        <taxon>Desulfuromonadia</taxon>
        <taxon>Desulfuromonadales</taxon>
        <taxon>Desulfuromonadaceae</taxon>
        <taxon>Desulfuromonas</taxon>
    </lineage>
</organism>
<dbReference type="CDD" id="cd07731">
    <property type="entry name" value="ComA-like_MBL-fold"/>
    <property type="match status" value="1"/>
</dbReference>
<evidence type="ECO:0000313" key="8">
    <source>
        <dbReference type="EMBL" id="BCR04599.1"/>
    </source>
</evidence>
<feature type="transmembrane region" description="Helical" evidence="6">
    <location>
        <begin position="244"/>
        <end position="267"/>
    </location>
</feature>
<feature type="transmembrane region" description="Helical" evidence="6">
    <location>
        <begin position="45"/>
        <end position="64"/>
    </location>
</feature>
<dbReference type="InterPro" id="IPR004477">
    <property type="entry name" value="ComEC_N"/>
</dbReference>
<dbReference type="InterPro" id="IPR025405">
    <property type="entry name" value="DUF4131"/>
</dbReference>
<keyword evidence="4 6" id="KW-1133">Transmembrane helix</keyword>
<proteinExistence type="predicted"/>
<name>A0ABM8HQT3_9BACT</name>
<evidence type="ECO:0000256" key="3">
    <source>
        <dbReference type="ARBA" id="ARBA00022692"/>
    </source>
</evidence>
<keyword evidence="3 6" id="KW-0812">Transmembrane</keyword>
<evidence type="ECO:0000256" key="4">
    <source>
        <dbReference type="ARBA" id="ARBA00022989"/>
    </source>
</evidence>
<keyword evidence="2" id="KW-1003">Cell membrane</keyword>
<evidence type="ECO:0000256" key="6">
    <source>
        <dbReference type="SAM" id="Phobius"/>
    </source>
</evidence>
<feature type="transmembrane region" description="Helical" evidence="6">
    <location>
        <begin position="303"/>
        <end position="320"/>
    </location>
</feature>
<dbReference type="NCBIfam" id="TIGR00360">
    <property type="entry name" value="ComEC_N-term"/>
    <property type="match status" value="1"/>
</dbReference>
<feature type="transmembrane region" description="Helical" evidence="6">
    <location>
        <begin position="415"/>
        <end position="441"/>
    </location>
</feature>
<dbReference type="Pfam" id="PF13567">
    <property type="entry name" value="DUF4131"/>
    <property type="match status" value="1"/>
</dbReference>
<feature type="transmembrane region" description="Helical" evidence="6">
    <location>
        <begin position="380"/>
        <end position="403"/>
    </location>
</feature>
<comment type="subcellular location">
    <subcellularLocation>
        <location evidence="1">Cell membrane</location>
        <topology evidence="1">Multi-pass membrane protein</topology>
    </subcellularLocation>
</comment>
<feature type="transmembrane region" description="Helical" evidence="6">
    <location>
        <begin position="350"/>
        <end position="368"/>
    </location>
</feature>
<feature type="transmembrane region" description="Helical" evidence="6">
    <location>
        <begin position="20"/>
        <end position="38"/>
    </location>
</feature>
<keyword evidence="9" id="KW-1185">Reference proteome</keyword>
<dbReference type="RefSeq" id="WP_221252056.1">
    <property type="nucleotide sequence ID" value="NZ_AP024355.1"/>
</dbReference>
<dbReference type="NCBIfam" id="TIGR00361">
    <property type="entry name" value="ComEC_Rec2"/>
    <property type="match status" value="1"/>
</dbReference>
<dbReference type="Gene3D" id="3.60.15.10">
    <property type="entry name" value="Ribonuclease Z/Hydroxyacylglutathione hydrolase-like"/>
    <property type="match status" value="1"/>
</dbReference>
<dbReference type="PANTHER" id="PTHR30619:SF1">
    <property type="entry name" value="RECOMBINATION PROTEIN 2"/>
    <property type="match status" value="1"/>
</dbReference>
<dbReference type="Proteomes" id="UP001319827">
    <property type="component" value="Chromosome"/>
</dbReference>
<reference evidence="8 9" key="2">
    <citation type="journal article" date="2021" name="Int. J. Syst. Evol. Microbiol.">
        <title>Isolation and Polyphasic Characterization of Desulfuromonas versatilis sp. Nov., an Electrogenic Bacteria Capable of Versatile Metabolism Isolated from a Graphene Oxide-Reducing Enrichment Culture.</title>
        <authorList>
            <person name="Xie L."/>
            <person name="Yoshida N."/>
            <person name="Ishii S."/>
            <person name="Meng L."/>
        </authorList>
    </citation>
    <scope>NUCLEOTIDE SEQUENCE [LARGE SCALE GENOMIC DNA]</scope>
    <source>
        <strain evidence="8 9">NIT-T3</strain>
    </source>
</reference>
<dbReference type="SMART" id="SM00849">
    <property type="entry name" value="Lactamase_B"/>
    <property type="match status" value="1"/>
</dbReference>
<dbReference type="Pfam" id="PF00753">
    <property type="entry name" value="Lactamase_B"/>
    <property type="match status" value="1"/>
</dbReference>
<dbReference type="SUPFAM" id="SSF56281">
    <property type="entry name" value="Metallo-hydrolase/oxidoreductase"/>
    <property type="match status" value="1"/>
</dbReference>
<dbReference type="InterPro" id="IPR052159">
    <property type="entry name" value="Competence_DNA_uptake"/>
</dbReference>
<dbReference type="InterPro" id="IPR001279">
    <property type="entry name" value="Metallo-B-lactamas"/>
</dbReference>
<evidence type="ECO:0000256" key="1">
    <source>
        <dbReference type="ARBA" id="ARBA00004651"/>
    </source>
</evidence>
<feature type="transmembrane region" description="Helical" evidence="6">
    <location>
        <begin position="482"/>
        <end position="501"/>
    </location>
</feature>
<gene>
    <name evidence="8" type="ORF">DESUT3_16680</name>
</gene>
<dbReference type="InterPro" id="IPR004797">
    <property type="entry name" value="Competence_ComEC/Rec2"/>
</dbReference>
<dbReference type="EMBL" id="AP024355">
    <property type="protein sequence ID" value="BCR04599.1"/>
    <property type="molecule type" value="Genomic_DNA"/>
</dbReference>
<evidence type="ECO:0000259" key="7">
    <source>
        <dbReference type="SMART" id="SM00849"/>
    </source>
</evidence>
<evidence type="ECO:0000256" key="2">
    <source>
        <dbReference type="ARBA" id="ARBA00022475"/>
    </source>
</evidence>
<dbReference type="InterPro" id="IPR035681">
    <property type="entry name" value="ComA-like_MBL"/>
</dbReference>